<feature type="transmembrane region" description="Helical" evidence="1">
    <location>
        <begin position="42"/>
        <end position="63"/>
    </location>
</feature>
<keyword evidence="3" id="KW-1185">Reference proteome</keyword>
<organism evidence="2 3">
    <name type="scientific">Nephila pilipes</name>
    <name type="common">Giant wood spider</name>
    <name type="synonym">Nephila maculata</name>
    <dbReference type="NCBI Taxonomy" id="299642"/>
    <lineage>
        <taxon>Eukaryota</taxon>
        <taxon>Metazoa</taxon>
        <taxon>Ecdysozoa</taxon>
        <taxon>Arthropoda</taxon>
        <taxon>Chelicerata</taxon>
        <taxon>Arachnida</taxon>
        <taxon>Araneae</taxon>
        <taxon>Araneomorphae</taxon>
        <taxon>Entelegynae</taxon>
        <taxon>Araneoidea</taxon>
        <taxon>Nephilidae</taxon>
        <taxon>Nephila</taxon>
    </lineage>
</organism>
<sequence>MKHVLVGVYLLIAGISGIVGYCPRKARDPLKDPKSSRSRGSVAIFLIFCTLVTVVVVLDNTALHCISSQGARSNEGWVTSIAIQVLFGMSHRLKLL</sequence>
<dbReference type="AlphaFoldDB" id="A0A8X6MX95"/>
<feature type="transmembrane region" description="Helical" evidence="1">
    <location>
        <begin position="6"/>
        <end position="22"/>
    </location>
</feature>
<keyword evidence="1" id="KW-1133">Transmembrane helix</keyword>
<gene>
    <name evidence="2" type="primary">X975_19611</name>
    <name evidence="2" type="ORF">NPIL_278301</name>
</gene>
<evidence type="ECO:0000313" key="3">
    <source>
        <dbReference type="Proteomes" id="UP000887013"/>
    </source>
</evidence>
<accession>A0A8X6MX95</accession>
<name>A0A8X6MX95_NEPPI</name>
<dbReference type="EMBL" id="BMAW01003272">
    <property type="protein sequence ID" value="GFS82693.1"/>
    <property type="molecule type" value="Genomic_DNA"/>
</dbReference>
<keyword evidence="1" id="KW-0812">Transmembrane</keyword>
<evidence type="ECO:0000256" key="1">
    <source>
        <dbReference type="SAM" id="Phobius"/>
    </source>
</evidence>
<reference evidence="2" key="1">
    <citation type="submission" date="2020-08" db="EMBL/GenBank/DDBJ databases">
        <title>Multicomponent nature underlies the extraordinary mechanical properties of spider dragline silk.</title>
        <authorList>
            <person name="Kono N."/>
            <person name="Nakamura H."/>
            <person name="Mori M."/>
            <person name="Yoshida Y."/>
            <person name="Ohtoshi R."/>
            <person name="Malay A.D."/>
            <person name="Moran D.A.P."/>
            <person name="Tomita M."/>
            <person name="Numata K."/>
            <person name="Arakawa K."/>
        </authorList>
    </citation>
    <scope>NUCLEOTIDE SEQUENCE</scope>
</reference>
<proteinExistence type="predicted"/>
<protein>
    <submittedName>
        <fullName evidence="2">Uncharacterized protein</fullName>
    </submittedName>
</protein>
<evidence type="ECO:0000313" key="2">
    <source>
        <dbReference type="EMBL" id="GFS82693.1"/>
    </source>
</evidence>
<keyword evidence="1" id="KW-0472">Membrane</keyword>
<dbReference type="Proteomes" id="UP000887013">
    <property type="component" value="Unassembled WGS sequence"/>
</dbReference>
<comment type="caution">
    <text evidence="2">The sequence shown here is derived from an EMBL/GenBank/DDBJ whole genome shotgun (WGS) entry which is preliminary data.</text>
</comment>